<protein>
    <recommendedName>
        <fullName evidence="1">N-acetyltransferase domain-containing protein</fullName>
    </recommendedName>
</protein>
<reference evidence="2 3" key="1">
    <citation type="submission" date="2017-10" db="EMBL/GenBank/DDBJ databases">
        <title>Nyctiphanis sp. nov., isolated from the stomach of the euphausiid Nyctiphanes simplex (Hansen, 1911) in the Gulf of California.</title>
        <authorList>
            <person name="Gomez-Gil B."/>
            <person name="Aguilar-Mendez M."/>
            <person name="Lopez-Cortes A."/>
            <person name="Gomez-Gutierrez J."/>
            <person name="Roque A."/>
            <person name="Lang E."/>
            <person name="Gonzalez-Castillo A."/>
        </authorList>
    </citation>
    <scope>NUCLEOTIDE SEQUENCE [LARGE SCALE GENOMIC DNA]</scope>
    <source>
        <strain evidence="2 3">CAIM 600</strain>
    </source>
</reference>
<dbReference type="AlphaFoldDB" id="A0A4Q0YTY6"/>
<keyword evidence="3" id="KW-1185">Reference proteome</keyword>
<accession>A0A4Q0YTY6</accession>
<name>A0A4Q0YTY6_9GAMM</name>
<dbReference type="Pfam" id="PF13673">
    <property type="entry name" value="Acetyltransf_10"/>
    <property type="match status" value="1"/>
</dbReference>
<feature type="domain" description="N-acetyltransferase" evidence="1">
    <location>
        <begin position="2"/>
        <end position="51"/>
    </location>
</feature>
<proteinExistence type="predicted"/>
<dbReference type="SUPFAM" id="SSF55729">
    <property type="entry name" value="Acyl-CoA N-acyltransferases (Nat)"/>
    <property type="match status" value="1"/>
</dbReference>
<sequence length="58" mass="6532">MFDAVKQEIAKREVSTLRITSEPNAEGFYRKMGAVTVGEFQSKPAGRVLPMMELELNE</sequence>
<dbReference type="GO" id="GO:0016747">
    <property type="term" value="F:acyltransferase activity, transferring groups other than amino-acyl groups"/>
    <property type="evidence" value="ECO:0007669"/>
    <property type="project" value="InterPro"/>
</dbReference>
<evidence type="ECO:0000313" key="2">
    <source>
        <dbReference type="EMBL" id="RXJ74203.1"/>
    </source>
</evidence>
<gene>
    <name evidence="2" type="ORF">CS022_03780</name>
</gene>
<evidence type="ECO:0000259" key="1">
    <source>
        <dbReference type="Pfam" id="PF13673"/>
    </source>
</evidence>
<dbReference type="Proteomes" id="UP000290287">
    <property type="component" value="Unassembled WGS sequence"/>
</dbReference>
<dbReference type="Gene3D" id="3.40.630.30">
    <property type="match status" value="1"/>
</dbReference>
<comment type="caution">
    <text evidence="2">The sequence shown here is derived from an EMBL/GenBank/DDBJ whole genome shotgun (WGS) entry which is preliminary data.</text>
</comment>
<dbReference type="InterPro" id="IPR016181">
    <property type="entry name" value="Acyl_CoA_acyltransferase"/>
</dbReference>
<organism evidence="2 3">
    <name type="scientific">Veronia nyctiphanis</name>
    <dbReference type="NCBI Taxonomy" id="1278244"/>
    <lineage>
        <taxon>Bacteria</taxon>
        <taxon>Pseudomonadati</taxon>
        <taxon>Pseudomonadota</taxon>
        <taxon>Gammaproteobacteria</taxon>
        <taxon>Vibrionales</taxon>
        <taxon>Vibrionaceae</taxon>
        <taxon>Veronia</taxon>
    </lineage>
</organism>
<evidence type="ECO:0000313" key="3">
    <source>
        <dbReference type="Proteomes" id="UP000290287"/>
    </source>
</evidence>
<dbReference type="InterPro" id="IPR000182">
    <property type="entry name" value="GNAT_dom"/>
</dbReference>
<dbReference type="EMBL" id="PEIB01000003">
    <property type="protein sequence ID" value="RXJ74203.1"/>
    <property type="molecule type" value="Genomic_DNA"/>
</dbReference>